<keyword evidence="2" id="KW-1185">Reference proteome</keyword>
<proteinExistence type="predicted"/>
<evidence type="ECO:0008006" key="3">
    <source>
        <dbReference type="Google" id="ProtNLM"/>
    </source>
</evidence>
<evidence type="ECO:0000313" key="1">
    <source>
        <dbReference type="Ensembl" id="ENSHHUP00000017372.1"/>
    </source>
</evidence>
<dbReference type="InterPro" id="IPR031148">
    <property type="entry name" value="Plexin"/>
</dbReference>
<dbReference type="GO" id="GO:0008360">
    <property type="term" value="P:regulation of cell shape"/>
    <property type="evidence" value="ECO:0007669"/>
    <property type="project" value="TreeGrafter"/>
</dbReference>
<dbReference type="PANTHER" id="PTHR22625">
    <property type="entry name" value="PLEXIN"/>
    <property type="match status" value="1"/>
</dbReference>
<accession>A0A4W5KLL3</accession>
<dbReference type="GO" id="GO:0007162">
    <property type="term" value="P:negative regulation of cell adhesion"/>
    <property type="evidence" value="ECO:0007669"/>
    <property type="project" value="TreeGrafter"/>
</dbReference>
<organism evidence="1 2">
    <name type="scientific">Hucho hucho</name>
    <name type="common">huchen</name>
    <dbReference type="NCBI Taxonomy" id="62062"/>
    <lineage>
        <taxon>Eukaryota</taxon>
        <taxon>Metazoa</taxon>
        <taxon>Chordata</taxon>
        <taxon>Craniata</taxon>
        <taxon>Vertebrata</taxon>
        <taxon>Euteleostomi</taxon>
        <taxon>Actinopterygii</taxon>
        <taxon>Neopterygii</taxon>
        <taxon>Teleostei</taxon>
        <taxon>Protacanthopterygii</taxon>
        <taxon>Salmoniformes</taxon>
        <taxon>Salmonidae</taxon>
        <taxon>Salmoninae</taxon>
        <taxon>Hucho</taxon>
    </lineage>
</organism>
<dbReference type="GO" id="GO:0005886">
    <property type="term" value="C:plasma membrane"/>
    <property type="evidence" value="ECO:0007669"/>
    <property type="project" value="TreeGrafter"/>
</dbReference>
<name>A0A4W5KLL3_9TELE</name>
<dbReference type="Ensembl" id="ENSHHUT00000018008.1">
    <property type="protein sequence ID" value="ENSHHUP00000017372.1"/>
    <property type="gene ID" value="ENSHHUG00000010837.1"/>
</dbReference>
<dbReference type="GO" id="GO:0050772">
    <property type="term" value="P:positive regulation of axonogenesis"/>
    <property type="evidence" value="ECO:0007669"/>
    <property type="project" value="TreeGrafter"/>
</dbReference>
<dbReference type="AlphaFoldDB" id="A0A4W5KLL3"/>
<reference evidence="1" key="3">
    <citation type="submission" date="2025-09" db="UniProtKB">
        <authorList>
            <consortium name="Ensembl"/>
        </authorList>
    </citation>
    <scope>IDENTIFICATION</scope>
</reference>
<dbReference type="GO" id="GO:0017154">
    <property type="term" value="F:semaphorin receptor activity"/>
    <property type="evidence" value="ECO:0007669"/>
    <property type="project" value="InterPro"/>
</dbReference>
<dbReference type="PANTHER" id="PTHR22625:SF9">
    <property type="entry name" value="PLEXIN-B2"/>
    <property type="match status" value="1"/>
</dbReference>
<reference evidence="1" key="2">
    <citation type="submission" date="2025-08" db="UniProtKB">
        <authorList>
            <consortium name="Ensembl"/>
        </authorList>
    </citation>
    <scope>IDENTIFICATION</scope>
</reference>
<dbReference type="Pfam" id="PF24479">
    <property type="entry name" value="PSI_PlexinA-B"/>
    <property type="match status" value="1"/>
</dbReference>
<dbReference type="Proteomes" id="UP000314982">
    <property type="component" value="Unassembled WGS sequence"/>
</dbReference>
<dbReference type="GO" id="GO:0002116">
    <property type="term" value="C:semaphorin receptor complex"/>
    <property type="evidence" value="ECO:0007669"/>
    <property type="project" value="TreeGrafter"/>
</dbReference>
<dbReference type="GO" id="GO:0030334">
    <property type="term" value="P:regulation of cell migration"/>
    <property type="evidence" value="ECO:0007669"/>
    <property type="project" value="TreeGrafter"/>
</dbReference>
<sequence length="209" mass="24252">MCFIQYRTSQLTRLTFPLRVMDCFVILCSDFVTMQVKILFNHSIEVTSSEYKFYNCAATVRKSENTPCIACVTSEWQCQWNAQDHTCSDRDDAVDGAHMVKAQQAYSCPQFENPEPHLIPVGHRIPISFQGKNLDIYKDHKFKIGTELMKHTEEEFTFNEGSKFNFKGYKFAYDKEQEVNVSFHIKDGDTEKKIDSTLTGESDRLTHWS</sequence>
<protein>
    <recommendedName>
        <fullName evidence="3">Plexin TIG domain-containing protein</fullName>
    </recommendedName>
</protein>
<dbReference type="STRING" id="62062.ENSHHUP00000017372"/>
<reference evidence="2" key="1">
    <citation type="submission" date="2018-06" db="EMBL/GenBank/DDBJ databases">
        <title>Genome assembly of Danube salmon.</title>
        <authorList>
            <person name="Macqueen D.J."/>
            <person name="Gundappa M.K."/>
        </authorList>
    </citation>
    <scope>NUCLEOTIDE SEQUENCE [LARGE SCALE GENOMIC DNA]</scope>
</reference>
<evidence type="ECO:0000313" key="2">
    <source>
        <dbReference type="Proteomes" id="UP000314982"/>
    </source>
</evidence>